<proteinExistence type="predicted"/>
<comment type="caution">
    <text evidence="2">The sequence shown here is derived from an EMBL/GenBank/DDBJ whole genome shotgun (WGS) entry which is preliminary data.</text>
</comment>
<reference evidence="2" key="1">
    <citation type="submission" date="2016-01" db="EMBL/GenBank/DDBJ databases">
        <authorList>
            <person name="Peeters C."/>
        </authorList>
    </citation>
    <scope>NUCLEOTIDE SEQUENCE [LARGE SCALE GENOMIC DNA]</scope>
    <source>
        <strain evidence="2">LMG 29323</strain>
    </source>
</reference>
<accession>A0A158C837</accession>
<keyword evidence="1" id="KW-0812">Transmembrane</keyword>
<evidence type="ECO:0000256" key="1">
    <source>
        <dbReference type="SAM" id="Phobius"/>
    </source>
</evidence>
<dbReference type="RefSeq" id="WP_279628668.1">
    <property type="nucleotide sequence ID" value="NZ_FCOE02000017.1"/>
</dbReference>
<sequence length="41" mass="4469">MNTFESVLAMLAANPILSAALALTFLLMGAQAWLVHRGLRR</sequence>
<feature type="transmembrane region" description="Helical" evidence="1">
    <location>
        <begin position="12"/>
        <end position="35"/>
    </location>
</feature>
<organism evidence="2 3">
    <name type="scientific">Caballeronia pedi</name>
    <dbReference type="NCBI Taxonomy" id="1777141"/>
    <lineage>
        <taxon>Bacteria</taxon>
        <taxon>Pseudomonadati</taxon>
        <taxon>Pseudomonadota</taxon>
        <taxon>Betaproteobacteria</taxon>
        <taxon>Burkholderiales</taxon>
        <taxon>Burkholderiaceae</taxon>
        <taxon>Caballeronia</taxon>
    </lineage>
</organism>
<protein>
    <submittedName>
        <fullName evidence="2">Uncharacterized protein</fullName>
    </submittedName>
</protein>
<gene>
    <name evidence="2" type="ORF">AWB80_04783</name>
</gene>
<dbReference type="EMBL" id="FCOE02000017">
    <property type="protein sequence ID" value="SAK78493.1"/>
    <property type="molecule type" value="Genomic_DNA"/>
</dbReference>
<keyword evidence="1" id="KW-0472">Membrane</keyword>
<evidence type="ECO:0000313" key="2">
    <source>
        <dbReference type="EMBL" id="SAK78493.1"/>
    </source>
</evidence>
<name>A0A158C837_9BURK</name>
<evidence type="ECO:0000313" key="3">
    <source>
        <dbReference type="Proteomes" id="UP000054911"/>
    </source>
</evidence>
<keyword evidence="3" id="KW-1185">Reference proteome</keyword>
<dbReference type="AlphaFoldDB" id="A0A158C837"/>
<keyword evidence="1" id="KW-1133">Transmembrane helix</keyword>
<dbReference type="Proteomes" id="UP000054911">
    <property type="component" value="Unassembled WGS sequence"/>
</dbReference>